<keyword evidence="3" id="KW-1185">Reference proteome</keyword>
<reference evidence="3" key="1">
    <citation type="journal article" date="2015" name="Nat. Genet.">
        <title>The genome and transcriptome of the zoonotic hookworm Ancylostoma ceylanicum identify infection-specific gene families.</title>
        <authorList>
            <person name="Schwarz E.M."/>
            <person name="Hu Y."/>
            <person name="Antoshechkin I."/>
            <person name="Miller M.M."/>
            <person name="Sternberg P.W."/>
            <person name="Aroian R.V."/>
        </authorList>
    </citation>
    <scope>NUCLEOTIDE SEQUENCE</scope>
    <source>
        <strain evidence="3">HY135</strain>
    </source>
</reference>
<sequence>MWITLSVLSQILEGEESTSPSLPAENIQRTRMRSCLRVHAYKNAIFGRRRSSSALRRGEHSVRSNHHSGL</sequence>
<comment type="caution">
    <text evidence="2">The sequence shown here is derived from an EMBL/GenBank/DDBJ whole genome shotgun (WGS) entry which is preliminary data.</text>
</comment>
<gene>
    <name evidence="2" type="primary">Acey_s0010.g941</name>
    <name evidence="2" type="ORF">Y032_0010g941</name>
</gene>
<feature type="region of interest" description="Disordered" evidence="1">
    <location>
        <begin position="51"/>
        <end position="70"/>
    </location>
</feature>
<dbReference type="EMBL" id="JARK01001346">
    <property type="protein sequence ID" value="EYC26742.1"/>
    <property type="molecule type" value="Genomic_DNA"/>
</dbReference>
<protein>
    <submittedName>
        <fullName evidence="2">Uncharacterized protein</fullName>
    </submittedName>
</protein>
<name>A0A016VI91_9BILA</name>
<dbReference type="Proteomes" id="UP000024635">
    <property type="component" value="Unassembled WGS sequence"/>
</dbReference>
<evidence type="ECO:0000313" key="2">
    <source>
        <dbReference type="EMBL" id="EYC26742.1"/>
    </source>
</evidence>
<organism evidence="2 3">
    <name type="scientific">Ancylostoma ceylanicum</name>
    <dbReference type="NCBI Taxonomy" id="53326"/>
    <lineage>
        <taxon>Eukaryota</taxon>
        <taxon>Metazoa</taxon>
        <taxon>Ecdysozoa</taxon>
        <taxon>Nematoda</taxon>
        <taxon>Chromadorea</taxon>
        <taxon>Rhabditida</taxon>
        <taxon>Rhabditina</taxon>
        <taxon>Rhabditomorpha</taxon>
        <taxon>Strongyloidea</taxon>
        <taxon>Ancylostomatidae</taxon>
        <taxon>Ancylostomatinae</taxon>
        <taxon>Ancylostoma</taxon>
    </lineage>
</organism>
<dbReference type="AlphaFoldDB" id="A0A016VI91"/>
<evidence type="ECO:0000313" key="3">
    <source>
        <dbReference type="Proteomes" id="UP000024635"/>
    </source>
</evidence>
<dbReference type="OrthoDB" id="2157641at2759"/>
<accession>A0A016VI91</accession>
<evidence type="ECO:0000256" key="1">
    <source>
        <dbReference type="SAM" id="MobiDB-lite"/>
    </source>
</evidence>
<proteinExistence type="predicted"/>